<evidence type="ECO:0000313" key="2">
    <source>
        <dbReference type="Proteomes" id="UP001417504"/>
    </source>
</evidence>
<reference evidence="1 2" key="1">
    <citation type="submission" date="2024-01" db="EMBL/GenBank/DDBJ databases">
        <title>Genome assemblies of Stephania.</title>
        <authorList>
            <person name="Yang L."/>
        </authorList>
    </citation>
    <scope>NUCLEOTIDE SEQUENCE [LARGE SCALE GENOMIC DNA]</scope>
    <source>
        <strain evidence="1">QJT</strain>
        <tissue evidence="1">Leaf</tissue>
    </source>
</reference>
<organism evidence="1 2">
    <name type="scientific">Stephania japonica</name>
    <dbReference type="NCBI Taxonomy" id="461633"/>
    <lineage>
        <taxon>Eukaryota</taxon>
        <taxon>Viridiplantae</taxon>
        <taxon>Streptophyta</taxon>
        <taxon>Embryophyta</taxon>
        <taxon>Tracheophyta</taxon>
        <taxon>Spermatophyta</taxon>
        <taxon>Magnoliopsida</taxon>
        <taxon>Ranunculales</taxon>
        <taxon>Menispermaceae</taxon>
        <taxon>Menispermoideae</taxon>
        <taxon>Cissampelideae</taxon>
        <taxon>Stephania</taxon>
    </lineage>
</organism>
<sequence length="81" mass="9500">MTHMGNLTYGIRRNMLCRLGSLTLIWNLWLERNSRIFGGKVSSWEEAWDATKRGVAYVIFGHKDFNGWSWSQLNGHWSQLL</sequence>
<name>A0AAP0HZ63_9MAGN</name>
<dbReference type="EMBL" id="JBBNAE010000008">
    <property type="protein sequence ID" value="KAK9102001.1"/>
    <property type="molecule type" value="Genomic_DNA"/>
</dbReference>
<proteinExistence type="predicted"/>
<protein>
    <submittedName>
        <fullName evidence="1">Uncharacterized protein</fullName>
    </submittedName>
</protein>
<dbReference type="AlphaFoldDB" id="A0AAP0HZ63"/>
<evidence type="ECO:0000313" key="1">
    <source>
        <dbReference type="EMBL" id="KAK9102001.1"/>
    </source>
</evidence>
<dbReference type="Proteomes" id="UP001417504">
    <property type="component" value="Unassembled WGS sequence"/>
</dbReference>
<comment type="caution">
    <text evidence="1">The sequence shown here is derived from an EMBL/GenBank/DDBJ whole genome shotgun (WGS) entry which is preliminary data.</text>
</comment>
<keyword evidence="2" id="KW-1185">Reference proteome</keyword>
<accession>A0AAP0HZ63</accession>
<gene>
    <name evidence="1" type="ORF">Sjap_019255</name>
</gene>